<dbReference type="EMBL" id="CM044708">
    <property type="protein sequence ID" value="KAI5649043.1"/>
    <property type="molecule type" value="Genomic_DNA"/>
</dbReference>
<keyword evidence="2" id="KW-1185">Reference proteome</keyword>
<sequence length="181" mass="20668">MKREKRPLPSLYFGSPIRSPRNSNWATSYAISRRDEGKLPSHPIENRRANYHEQAKAVILLEMGNGELNENEIDGIDMGTKIEKKIKKELASSSNSKTLESSPMTSYKPKVPFPQALLPPPHLRKDNKIEEILETFKEVKINLPLLDAIKQVPEYAKFLKNMCTFKGKSKSNISKKIFLTE</sequence>
<accession>A0ACB9ZPS4</accession>
<gene>
    <name evidence="1" type="ORF">M9H77_35048</name>
</gene>
<evidence type="ECO:0000313" key="2">
    <source>
        <dbReference type="Proteomes" id="UP001060085"/>
    </source>
</evidence>
<proteinExistence type="predicted"/>
<reference evidence="2" key="1">
    <citation type="journal article" date="2023" name="Nat. Plants">
        <title>Single-cell RNA sequencing provides a high-resolution roadmap for understanding the multicellular compartmentation of specialized metabolism.</title>
        <authorList>
            <person name="Sun S."/>
            <person name="Shen X."/>
            <person name="Li Y."/>
            <person name="Li Y."/>
            <person name="Wang S."/>
            <person name="Li R."/>
            <person name="Zhang H."/>
            <person name="Shen G."/>
            <person name="Guo B."/>
            <person name="Wei J."/>
            <person name="Xu J."/>
            <person name="St-Pierre B."/>
            <person name="Chen S."/>
            <person name="Sun C."/>
        </authorList>
    </citation>
    <scope>NUCLEOTIDE SEQUENCE [LARGE SCALE GENOMIC DNA]</scope>
</reference>
<dbReference type="Proteomes" id="UP001060085">
    <property type="component" value="Linkage Group LG08"/>
</dbReference>
<evidence type="ECO:0000313" key="1">
    <source>
        <dbReference type="EMBL" id="KAI5649043.1"/>
    </source>
</evidence>
<organism evidence="1 2">
    <name type="scientific">Catharanthus roseus</name>
    <name type="common">Madagascar periwinkle</name>
    <name type="synonym">Vinca rosea</name>
    <dbReference type="NCBI Taxonomy" id="4058"/>
    <lineage>
        <taxon>Eukaryota</taxon>
        <taxon>Viridiplantae</taxon>
        <taxon>Streptophyta</taxon>
        <taxon>Embryophyta</taxon>
        <taxon>Tracheophyta</taxon>
        <taxon>Spermatophyta</taxon>
        <taxon>Magnoliopsida</taxon>
        <taxon>eudicotyledons</taxon>
        <taxon>Gunneridae</taxon>
        <taxon>Pentapetalae</taxon>
        <taxon>asterids</taxon>
        <taxon>lamiids</taxon>
        <taxon>Gentianales</taxon>
        <taxon>Apocynaceae</taxon>
        <taxon>Rauvolfioideae</taxon>
        <taxon>Vinceae</taxon>
        <taxon>Catharanthinae</taxon>
        <taxon>Catharanthus</taxon>
    </lineage>
</organism>
<protein>
    <submittedName>
        <fullName evidence="1">Uncharacterized protein</fullName>
    </submittedName>
</protein>
<name>A0ACB9ZPS4_CATRO</name>
<comment type="caution">
    <text evidence="1">The sequence shown here is derived from an EMBL/GenBank/DDBJ whole genome shotgun (WGS) entry which is preliminary data.</text>
</comment>